<feature type="non-terminal residue" evidence="1">
    <location>
        <position position="182"/>
    </location>
</feature>
<comment type="caution">
    <text evidence="1">The sequence shown here is derived from an EMBL/GenBank/DDBJ whole genome shotgun (WGS) entry which is preliminary data.</text>
</comment>
<dbReference type="InterPro" id="IPR002110">
    <property type="entry name" value="Ankyrin_rpt"/>
</dbReference>
<dbReference type="AlphaFoldDB" id="X6MVA6"/>
<dbReference type="Proteomes" id="UP000023152">
    <property type="component" value="Unassembled WGS sequence"/>
</dbReference>
<evidence type="ECO:0000313" key="2">
    <source>
        <dbReference type="Proteomes" id="UP000023152"/>
    </source>
</evidence>
<evidence type="ECO:0008006" key="3">
    <source>
        <dbReference type="Google" id="ProtNLM"/>
    </source>
</evidence>
<reference evidence="1 2" key="1">
    <citation type="journal article" date="2013" name="Curr. Biol.">
        <title>The Genome of the Foraminiferan Reticulomyxa filosa.</title>
        <authorList>
            <person name="Glockner G."/>
            <person name="Hulsmann N."/>
            <person name="Schleicher M."/>
            <person name="Noegel A.A."/>
            <person name="Eichinger L."/>
            <person name="Gallinger C."/>
            <person name="Pawlowski J."/>
            <person name="Sierra R."/>
            <person name="Euteneuer U."/>
            <person name="Pillet L."/>
            <person name="Moustafa A."/>
            <person name="Platzer M."/>
            <person name="Groth M."/>
            <person name="Szafranski K."/>
            <person name="Schliwa M."/>
        </authorList>
    </citation>
    <scope>NUCLEOTIDE SEQUENCE [LARGE SCALE GENOMIC DNA]</scope>
</reference>
<organism evidence="1 2">
    <name type="scientific">Reticulomyxa filosa</name>
    <dbReference type="NCBI Taxonomy" id="46433"/>
    <lineage>
        <taxon>Eukaryota</taxon>
        <taxon>Sar</taxon>
        <taxon>Rhizaria</taxon>
        <taxon>Retaria</taxon>
        <taxon>Foraminifera</taxon>
        <taxon>Monothalamids</taxon>
        <taxon>Reticulomyxidae</taxon>
        <taxon>Reticulomyxa</taxon>
    </lineage>
</organism>
<sequence length="182" mass="20753">IAKQGKFDVNNNSNKLYKQPFITVAISNNQENIAISLLKAGAKLSENDLSYALQKGWKNFPNNVVELASNNKGFKQQPNSFIEIALQFLTELFNKSTTYVEKYSNTVVHAYAASKVDNIKVKDLIQSMKMNVNSKNIFGDTPLHFGVCSDYYKVIKNIYIHKNTKNFLIKDKDNTKNPEEKY</sequence>
<accession>X6MVA6</accession>
<gene>
    <name evidence="1" type="ORF">RFI_19955</name>
</gene>
<protein>
    <recommendedName>
        <fullName evidence="3">Ankyrin repeat protein</fullName>
    </recommendedName>
</protein>
<evidence type="ECO:0000313" key="1">
    <source>
        <dbReference type="EMBL" id="ETO17367.1"/>
    </source>
</evidence>
<dbReference type="Gene3D" id="1.25.40.20">
    <property type="entry name" value="Ankyrin repeat-containing domain"/>
    <property type="match status" value="1"/>
</dbReference>
<dbReference type="InterPro" id="IPR036770">
    <property type="entry name" value="Ankyrin_rpt-contain_sf"/>
</dbReference>
<proteinExistence type="predicted"/>
<keyword evidence="2" id="KW-1185">Reference proteome</keyword>
<feature type="non-terminal residue" evidence="1">
    <location>
        <position position="1"/>
    </location>
</feature>
<name>X6MVA6_RETFI</name>
<dbReference type="EMBL" id="ASPP01016768">
    <property type="protein sequence ID" value="ETO17367.1"/>
    <property type="molecule type" value="Genomic_DNA"/>
</dbReference>
<dbReference type="SMART" id="SM00248">
    <property type="entry name" value="ANK"/>
    <property type="match status" value="3"/>
</dbReference>
<dbReference type="SUPFAM" id="SSF48403">
    <property type="entry name" value="Ankyrin repeat"/>
    <property type="match status" value="1"/>
</dbReference>